<dbReference type="GO" id="GO:2000232">
    <property type="term" value="P:regulation of rRNA processing"/>
    <property type="evidence" value="ECO:0007669"/>
    <property type="project" value="EnsemblFungi"/>
</dbReference>
<dbReference type="GO" id="GO:0016887">
    <property type="term" value="F:ATP hydrolysis activity"/>
    <property type="evidence" value="ECO:0007669"/>
    <property type="project" value="InterPro"/>
</dbReference>
<feature type="compositionally biased region" description="Acidic residues" evidence="11">
    <location>
        <begin position="652"/>
        <end position="670"/>
    </location>
</feature>
<dbReference type="GO" id="GO:0003924">
    <property type="term" value="F:GTPase activity"/>
    <property type="evidence" value="ECO:0007669"/>
    <property type="project" value="EnsemblFungi"/>
</dbReference>
<dbReference type="InterPro" id="IPR037875">
    <property type="entry name" value="Bms1_N"/>
</dbReference>
<dbReference type="FunFam" id="3.40.50.300:FF:000105">
    <property type="entry name" value="BMS1 ribosome biogenesis factor"/>
    <property type="match status" value="1"/>
</dbReference>
<dbReference type="AlphaFoldDB" id="A0A099NZH2"/>
<dbReference type="GO" id="GO:0005737">
    <property type="term" value="C:cytoplasm"/>
    <property type="evidence" value="ECO:0007669"/>
    <property type="project" value="EnsemblFungi"/>
</dbReference>
<keyword evidence="7" id="KW-0342">GTP-binding</keyword>
<feature type="compositionally biased region" description="Basic and acidic residues" evidence="11">
    <location>
        <begin position="1157"/>
        <end position="1184"/>
    </location>
</feature>
<keyword evidence="2" id="KW-0690">Ribosome biogenesis</keyword>
<evidence type="ECO:0000256" key="1">
    <source>
        <dbReference type="ARBA" id="ARBA00004604"/>
    </source>
</evidence>
<feature type="compositionally biased region" description="Acidic residues" evidence="11">
    <location>
        <begin position="426"/>
        <end position="445"/>
    </location>
</feature>
<dbReference type="GO" id="GO:0000472">
    <property type="term" value="P:endonucleolytic cleavage to generate mature 5'-end of SSU-rRNA from (SSU-rRNA, 5.8S rRNA, LSU-rRNA)"/>
    <property type="evidence" value="ECO:0007669"/>
    <property type="project" value="EnsemblFungi"/>
</dbReference>
<feature type="compositionally biased region" description="Basic and acidic residues" evidence="11">
    <location>
        <begin position="492"/>
        <end position="517"/>
    </location>
</feature>
<dbReference type="Pfam" id="PF00004">
    <property type="entry name" value="AAA"/>
    <property type="match status" value="1"/>
</dbReference>
<feature type="compositionally biased region" description="Acidic residues" evidence="11">
    <location>
        <begin position="519"/>
        <end position="530"/>
    </location>
</feature>
<comment type="similarity">
    <text evidence="10">Belongs to the TRAFAC class translation factor GTPase superfamily. Bms1-like GTPase family. BMS1 subfamily.</text>
</comment>
<dbReference type="SMART" id="SM00785">
    <property type="entry name" value="AARP2CN"/>
    <property type="match status" value="1"/>
</dbReference>
<comment type="catalytic activity">
    <reaction evidence="9">
        <text>GTP + H2O = GDP + phosphate + H(+)</text>
        <dbReference type="Rhea" id="RHEA:19669"/>
        <dbReference type="ChEBI" id="CHEBI:15377"/>
        <dbReference type="ChEBI" id="CHEBI:15378"/>
        <dbReference type="ChEBI" id="CHEBI:37565"/>
        <dbReference type="ChEBI" id="CHEBI:43474"/>
        <dbReference type="ChEBI" id="CHEBI:58189"/>
    </reaction>
    <physiologicalReaction direction="left-to-right" evidence="9">
        <dbReference type="Rhea" id="RHEA:19670"/>
    </physiologicalReaction>
</comment>
<feature type="region of interest" description="Disordered" evidence="11">
    <location>
        <begin position="647"/>
        <end position="736"/>
    </location>
</feature>
<evidence type="ECO:0000256" key="5">
    <source>
        <dbReference type="ARBA" id="ARBA00022801"/>
    </source>
</evidence>
<dbReference type="PROSITE" id="PS51714">
    <property type="entry name" value="G_BMS1"/>
    <property type="match status" value="1"/>
</dbReference>
<keyword evidence="6" id="KW-0067">ATP-binding</keyword>
<dbReference type="InterPro" id="IPR012948">
    <property type="entry name" value="AARP2CN"/>
</dbReference>
<dbReference type="eggNOG" id="KOG1951">
    <property type="taxonomic scope" value="Eukaryota"/>
</dbReference>
<dbReference type="Pfam" id="PF04950">
    <property type="entry name" value="RIBIOP_C"/>
    <property type="match status" value="1"/>
</dbReference>
<dbReference type="InterPro" id="IPR039761">
    <property type="entry name" value="Bms1/Tsr1"/>
</dbReference>
<evidence type="ECO:0000256" key="7">
    <source>
        <dbReference type="ARBA" id="ARBA00023134"/>
    </source>
</evidence>
<dbReference type="GO" id="GO:0005525">
    <property type="term" value="F:GTP binding"/>
    <property type="evidence" value="ECO:0007669"/>
    <property type="project" value="UniProtKB-KW"/>
</dbReference>
<dbReference type="InterPro" id="IPR030387">
    <property type="entry name" value="G_Bms1/Tsr1_dom"/>
</dbReference>
<dbReference type="PANTHER" id="PTHR12858:SF2">
    <property type="entry name" value="RIBOSOME BIOGENESIS PROTEIN BMS1 HOMOLOG"/>
    <property type="match status" value="1"/>
</dbReference>
<dbReference type="GO" id="GO:0034511">
    <property type="term" value="F:U3 snoRNA binding"/>
    <property type="evidence" value="ECO:0007669"/>
    <property type="project" value="EnsemblFungi"/>
</dbReference>
<keyword evidence="3" id="KW-0597">Phosphoprotein</keyword>
<dbReference type="HOGENOM" id="CLU_002486_0_0_1"/>
<dbReference type="InterPro" id="IPR007034">
    <property type="entry name" value="BMS1_TSR1_C"/>
</dbReference>
<evidence type="ECO:0000256" key="2">
    <source>
        <dbReference type="ARBA" id="ARBA00022517"/>
    </source>
</evidence>
<feature type="domain" description="Bms1-type G" evidence="12">
    <location>
        <begin position="71"/>
        <end position="235"/>
    </location>
</feature>
<evidence type="ECO:0000313" key="13">
    <source>
        <dbReference type="EMBL" id="KGK37256.1"/>
    </source>
</evidence>
<dbReference type="PANTHER" id="PTHR12858">
    <property type="entry name" value="RIBOSOME BIOGENESIS PROTEIN"/>
    <property type="match status" value="1"/>
</dbReference>
<dbReference type="GO" id="GO:0005524">
    <property type="term" value="F:ATP binding"/>
    <property type="evidence" value="ECO:0007669"/>
    <property type="project" value="UniProtKB-KW"/>
</dbReference>
<evidence type="ECO:0000313" key="14">
    <source>
        <dbReference type="Proteomes" id="UP000029867"/>
    </source>
</evidence>
<reference evidence="14" key="1">
    <citation type="journal article" date="2014" name="Microb. Cell Fact.">
        <title>Exploiting Issatchenkia orientalis SD108 for succinic acid production.</title>
        <authorList>
            <person name="Xiao H."/>
            <person name="Shao Z."/>
            <person name="Jiang Y."/>
            <person name="Dole S."/>
            <person name="Zhao H."/>
        </authorList>
    </citation>
    <scope>NUCLEOTIDE SEQUENCE [LARGE SCALE GENOMIC DNA]</scope>
    <source>
        <strain evidence="14">SD108</strain>
    </source>
</reference>
<sequence>MDTQQSNKAHRAGNSKKNTAKKKLHSQGKNAKAFAFAKPGKLQRQATRSSDLGEKRFHVPMVDRTPEDDPPPVIVAVVGPPGTGKTTLIRSLIRRLSKTTITDIKGPITIVSGKRRRLTFIECSNDLNSMIDIAKIADLVLLCMDGNFGFEMETMEFLNIAQHHGMPRVLGVTTHLDLFKKPATMRAAKKRLKQRFWTEVYQGAKLFYLSGVINGRYPDREILNLSRFISVMKFRPLKWRNEHPYLMADRVVDLTHPSKIEHDPKCDRKIALYGYLHGTPLSDNARVHIAGVGDYTVSNVEKLPDPCPTPYFEQKLEEYEREQRKLAEANGQPAPPKTGRRRKRLEDKQRIIYAPMSDVHGVLIDKDAVYIDVGQKSFKSEEDMSGVGEKLVADLQHAADIVDSRKKSNIKLFSNGPEMNILNGNDGDEEEEEEEEEGEELEDPEELKGEMGRKSMRTARVYKNSIEELNDSNNNGDESDDDVMEFDEEADDRARELKIKQLRKRTDNHSTQEKLEFQTDSELDEDEDEMSEWQTIGGKLNHLQIKRTWDINKLIYMNNIEPKDAVARWKNQGEDLDEENILDSNSNSDDEDDDFFKKKEENIIEKSNGIGLSLDELKEKWVPGSNALNTLKKRFFLSAKQRVELAKQVGEEANDDEVFGDFEDLEEDGAESMRDRDEDEDGDGSSAEEEAEEKDDFTNFEEEEMKDEMGIGTEVYDGSDEEDDVDEEEDEGNLTIEKQRELNAKKKEKLKQQFEEEEEFKGDDDPFNEHDNWYEFQKAKMAKQLEINKAELSKLDPEARTKIEGYAAGSYVKLTFDALPMEFIENFDPTFPVIIGGLLSTEERFGYMNARIRRHRWHKKILKTNDPLILSLGWRRFQTMPVYTTSDSRTRNRMLKYTPEHAYCFTTFYGPLVAPNTTFCGIQVVDKDHTTGSFRIAATGIVEDLNADTTIVKKLKLVGYPQKIFRNTAFIKDMFTSAMEVAKFEGASIKTVSGIRGEIKRALSSPEGHFRATFEDRILMSDIVILRTWYPVKPKKFYNPVTSLLLKEKDNWKGMRLTGEVRAANNVETPRQEDSNYKKIERQERKFNSLKIPTSIKKNLPFKSQIAETKKQKKKTYVQKRAVVMDGEEKVKRALIQTIQTIRNDKESMRKAKKSSKMAEKIKAREKIEAAKEEKKKERKKEYFQQHGQKRKLESSEGSSTAFGNKRR</sequence>
<name>A0A099NZH2_PICKU</name>
<feature type="region of interest" description="Disordered" evidence="11">
    <location>
        <begin position="1"/>
        <end position="51"/>
    </location>
</feature>
<proteinExistence type="inferred from homology"/>
<feature type="compositionally biased region" description="Basic residues" evidence="11">
    <location>
        <begin position="8"/>
        <end position="26"/>
    </location>
</feature>
<dbReference type="Pfam" id="PF08142">
    <property type="entry name" value="AARP2CN"/>
    <property type="match status" value="1"/>
</dbReference>
<comment type="caution">
    <text evidence="13">The sequence shown here is derived from an EMBL/GenBank/DDBJ whole genome shotgun (WGS) entry which is preliminary data.</text>
</comment>
<keyword evidence="4" id="KW-0547">Nucleotide-binding</keyword>
<dbReference type="GO" id="GO:0030686">
    <property type="term" value="C:90S preribosome"/>
    <property type="evidence" value="ECO:0007669"/>
    <property type="project" value="EnsemblFungi"/>
</dbReference>
<protein>
    <recommendedName>
        <fullName evidence="12">Bms1-type G domain-containing protein</fullName>
    </recommendedName>
</protein>
<evidence type="ECO:0000256" key="6">
    <source>
        <dbReference type="ARBA" id="ARBA00022840"/>
    </source>
</evidence>
<evidence type="ECO:0000256" key="9">
    <source>
        <dbReference type="ARBA" id="ARBA00049117"/>
    </source>
</evidence>
<organism evidence="13 14">
    <name type="scientific">Pichia kudriavzevii</name>
    <name type="common">Yeast</name>
    <name type="synonym">Issatchenkia orientalis</name>
    <dbReference type="NCBI Taxonomy" id="4909"/>
    <lineage>
        <taxon>Eukaryota</taxon>
        <taxon>Fungi</taxon>
        <taxon>Dikarya</taxon>
        <taxon>Ascomycota</taxon>
        <taxon>Saccharomycotina</taxon>
        <taxon>Pichiomycetes</taxon>
        <taxon>Pichiales</taxon>
        <taxon>Pichiaceae</taxon>
        <taxon>Pichia</taxon>
    </lineage>
</organism>
<feature type="compositionally biased region" description="Acidic residues" evidence="11">
    <location>
        <begin position="717"/>
        <end position="732"/>
    </location>
</feature>
<dbReference type="SMART" id="SM01362">
    <property type="entry name" value="DUF663"/>
    <property type="match status" value="1"/>
</dbReference>
<keyword evidence="5" id="KW-0378">Hydrolase</keyword>
<comment type="subcellular location">
    <subcellularLocation>
        <location evidence="1">Nucleus</location>
        <location evidence="1">Nucleolus</location>
    </subcellularLocation>
</comment>
<accession>A0A099NZH2</accession>
<dbReference type="InterPro" id="IPR027417">
    <property type="entry name" value="P-loop_NTPase"/>
</dbReference>
<feature type="region of interest" description="Disordered" evidence="11">
    <location>
        <begin position="322"/>
        <end position="346"/>
    </location>
</feature>
<dbReference type="InterPro" id="IPR003959">
    <property type="entry name" value="ATPase_AAA_core"/>
</dbReference>
<keyword evidence="8" id="KW-0539">Nucleus</keyword>
<feature type="compositionally biased region" description="Acidic residues" evidence="11">
    <location>
        <begin position="677"/>
        <end position="706"/>
    </location>
</feature>
<dbReference type="VEuPathDB" id="FungiDB:C5L36_0A06410"/>
<dbReference type="GO" id="GO:0032040">
    <property type="term" value="C:small-subunit processome"/>
    <property type="evidence" value="ECO:0007669"/>
    <property type="project" value="EnsemblFungi"/>
</dbReference>
<feature type="region of interest" description="Disordered" evidence="11">
    <location>
        <begin position="413"/>
        <end position="530"/>
    </location>
</feature>
<evidence type="ECO:0000256" key="10">
    <source>
        <dbReference type="ARBA" id="ARBA00061391"/>
    </source>
</evidence>
<dbReference type="GO" id="GO:0005654">
    <property type="term" value="C:nucleoplasm"/>
    <property type="evidence" value="ECO:0007669"/>
    <property type="project" value="UniProtKB-ARBA"/>
</dbReference>
<evidence type="ECO:0000256" key="4">
    <source>
        <dbReference type="ARBA" id="ARBA00022741"/>
    </source>
</evidence>
<evidence type="ECO:0000256" key="11">
    <source>
        <dbReference type="SAM" id="MobiDB-lite"/>
    </source>
</evidence>
<dbReference type="EMBL" id="JQFK01000040">
    <property type="protein sequence ID" value="KGK37256.1"/>
    <property type="molecule type" value="Genomic_DNA"/>
</dbReference>
<feature type="compositionally biased region" description="Acidic residues" evidence="11">
    <location>
        <begin position="477"/>
        <end position="491"/>
    </location>
</feature>
<dbReference type="SUPFAM" id="SSF52540">
    <property type="entry name" value="P-loop containing nucleoside triphosphate hydrolases"/>
    <property type="match status" value="1"/>
</dbReference>
<gene>
    <name evidence="13" type="ORF">JL09_g3573</name>
</gene>
<dbReference type="CDD" id="cd01882">
    <property type="entry name" value="BMS1"/>
    <property type="match status" value="1"/>
</dbReference>
<feature type="compositionally biased region" description="Polar residues" evidence="11">
    <location>
        <begin position="1196"/>
        <end position="1208"/>
    </location>
</feature>
<evidence type="ECO:0000259" key="12">
    <source>
        <dbReference type="PROSITE" id="PS51714"/>
    </source>
</evidence>
<dbReference type="Gene3D" id="3.40.50.300">
    <property type="entry name" value="P-loop containing nucleotide triphosphate hydrolases"/>
    <property type="match status" value="1"/>
</dbReference>
<dbReference type="GO" id="GO:0000480">
    <property type="term" value="P:endonucleolytic cleavage in 5'-ETS of tricistronic rRNA transcript (SSU-rRNA, 5.8S rRNA, LSU-rRNA)"/>
    <property type="evidence" value="ECO:0007669"/>
    <property type="project" value="EnsemblFungi"/>
</dbReference>
<evidence type="ECO:0000256" key="3">
    <source>
        <dbReference type="ARBA" id="ARBA00022553"/>
    </source>
</evidence>
<evidence type="ECO:0000256" key="8">
    <source>
        <dbReference type="ARBA" id="ARBA00023242"/>
    </source>
</evidence>
<feature type="region of interest" description="Disordered" evidence="11">
    <location>
        <begin position="1145"/>
        <end position="1208"/>
    </location>
</feature>
<dbReference type="Proteomes" id="UP000029867">
    <property type="component" value="Unassembled WGS sequence"/>
</dbReference>